<gene>
    <name evidence="1" type="ORF">VFH_IV165680</name>
</gene>
<evidence type="ECO:0000313" key="1">
    <source>
        <dbReference type="EMBL" id="CAI8610098.1"/>
    </source>
</evidence>
<name>A0AAV1AL29_VICFA</name>
<sequence>MRIVWSSDPFCQKTSFEFIPNGSLDFWIFPKLGQDMPWWMLIMELERIFLETDCSNMPYASSNECYKMIYPVHLITVQEEILWQNMLSVSVELASACIDHLPYFVQHQSRNFLDLKTPATVVP</sequence>
<proteinExistence type="predicted"/>
<dbReference type="EMBL" id="OX451739">
    <property type="protein sequence ID" value="CAI8610098.1"/>
    <property type="molecule type" value="Genomic_DNA"/>
</dbReference>
<protein>
    <submittedName>
        <fullName evidence="1">Uncharacterized protein</fullName>
    </submittedName>
</protein>
<evidence type="ECO:0000313" key="2">
    <source>
        <dbReference type="Proteomes" id="UP001157006"/>
    </source>
</evidence>
<dbReference type="Proteomes" id="UP001157006">
    <property type="component" value="Chromosome 4"/>
</dbReference>
<reference evidence="1 2" key="1">
    <citation type="submission" date="2023-01" db="EMBL/GenBank/DDBJ databases">
        <authorList>
            <person name="Kreplak J."/>
        </authorList>
    </citation>
    <scope>NUCLEOTIDE SEQUENCE [LARGE SCALE GENOMIC DNA]</scope>
</reference>
<keyword evidence="2" id="KW-1185">Reference proteome</keyword>
<organism evidence="1 2">
    <name type="scientific">Vicia faba</name>
    <name type="common">Broad bean</name>
    <name type="synonym">Faba vulgaris</name>
    <dbReference type="NCBI Taxonomy" id="3906"/>
    <lineage>
        <taxon>Eukaryota</taxon>
        <taxon>Viridiplantae</taxon>
        <taxon>Streptophyta</taxon>
        <taxon>Embryophyta</taxon>
        <taxon>Tracheophyta</taxon>
        <taxon>Spermatophyta</taxon>
        <taxon>Magnoliopsida</taxon>
        <taxon>eudicotyledons</taxon>
        <taxon>Gunneridae</taxon>
        <taxon>Pentapetalae</taxon>
        <taxon>rosids</taxon>
        <taxon>fabids</taxon>
        <taxon>Fabales</taxon>
        <taxon>Fabaceae</taxon>
        <taxon>Papilionoideae</taxon>
        <taxon>50 kb inversion clade</taxon>
        <taxon>NPAAA clade</taxon>
        <taxon>Hologalegina</taxon>
        <taxon>IRL clade</taxon>
        <taxon>Fabeae</taxon>
        <taxon>Vicia</taxon>
    </lineage>
</organism>
<accession>A0AAV1AL29</accession>
<dbReference type="AlphaFoldDB" id="A0AAV1AL29"/>